<dbReference type="Proteomes" id="UP000663854">
    <property type="component" value="Unassembled WGS sequence"/>
</dbReference>
<dbReference type="EMBL" id="CAJNOH010002975">
    <property type="protein sequence ID" value="CAF1318570.1"/>
    <property type="molecule type" value="Genomic_DNA"/>
</dbReference>
<evidence type="ECO:0000313" key="5">
    <source>
        <dbReference type="Proteomes" id="UP000663870"/>
    </source>
</evidence>
<name>A0A815F0E1_9BILA</name>
<evidence type="ECO:0000313" key="2">
    <source>
        <dbReference type="EMBL" id="CAF1318570.1"/>
    </source>
</evidence>
<comment type="caution">
    <text evidence="2">The sequence shown here is derived from an EMBL/GenBank/DDBJ whole genome shotgun (WGS) entry which is preliminary data.</text>
</comment>
<proteinExistence type="inferred from homology"/>
<dbReference type="SUPFAM" id="SSF54518">
    <property type="entry name" value="Tubby C-terminal domain-like"/>
    <property type="match status" value="1"/>
</dbReference>
<dbReference type="InterPro" id="IPR038595">
    <property type="entry name" value="LOR_sf"/>
</dbReference>
<evidence type="ECO:0000313" key="4">
    <source>
        <dbReference type="Proteomes" id="UP000663854"/>
    </source>
</evidence>
<dbReference type="Gene3D" id="2.40.160.200">
    <property type="entry name" value="LURP1-related"/>
    <property type="match status" value="1"/>
</dbReference>
<dbReference type="InterPro" id="IPR007612">
    <property type="entry name" value="LOR"/>
</dbReference>
<dbReference type="Proteomes" id="UP000663870">
    <property type="component" value="Unassembled WGS sequence"/>
</dbReference>
<protein>
    <submittedName>
        <fullName evidence="2">Uncharacterized protein</fullName>
    </submittedName>
</protein>
<keyword evidence="5" id="KW-1185">Reference proteome</keyword>
<evidence type="ECO:0000256" key="1">
    <source>
        <dbReference type="ARBA" id="ARBA00005437"/>
    </source>
</evidence>
<accession>A0A815F0E1</accession>
<reference evidence="2" key="1">
    <citation type="submission" date="2021-02" db="EMBL/GenBank/DDBJ databases">
        <authorList>
            <person name="Nowell W R."/>
        </authorList>
    </citation>
    <scope>NUCLEOTIDE SEQUENCE</scope>
</reference>
<dbReference type="Pfam" id="PF04525">
    <property type="entry name" value="LOR"/>
    <property type="match status" value="1"/>
</dbReference>
<feature type="non-terminal residue" evidence="2">
    <location>
        <position position="124"/>
    </location>
</feature>
<sequence length="124" mass="14234">MATHKYLTIDPLGESTSTRCYKIREKIFSLRKSNKIKDELDQPVFNVRSKLAFADNLLIEDIAGNGLIKIKEELLHLHTTYKILSARDGEVGRKLAVVKQKFALHEKWSINSVYGEYKLEALDL</sequence>
<gene>
    <name evidence="3" type="ORF">JXQ802_LOCUS46563</name>
    <name evidence="2" type="ORF">PYM288_LOCUS30792</name>
</gene>
<dbReference type="AlphaFoldDB" id="A0A815F0E1"/>
<comment type="similarity">
    <text evidence="1">Belongs to the LOR family.</text>
</comment>
<organism evidence="2 4">
    <name type="scientific">Rotaria sordida</name>
    <dbReference type="NCBI Taxonomy" id="392033"/>
    <lineage>
        <taxon>Eukaryota</taxon>
        <taxon>Metazoa</taxon>
        <taxon>Spiralia</taxon>
        <taxon>Gnathifera</taxon>
        <taxon>Rotifera</taxon>
        <taxon>Eurotatoria</taxon>
        <taxon>Bdelloidea</taxon>
        <taxon>Philodinida</taxon>
        <taxon>Philodinidae</taxon>
        <taxon>Rotaria</taxon>
    </lineage>
</organism>
<evidence type="ECO:0000313" key="3">
    <source>
        <dbReference type="EMBL" id="CAF1584305.1"/>
    </source>
</evidence>
<dbReference type="EMBL" id="CAJNOL010004256">
    <property type="protein sequence ID" value="CAF1584305.1"/>
    <property type="molecule type" value="Genomic_DNA"/>
</dbReference>
<dbReference type="InterPro" id="IPR025659">
    <property type="entry name" value="Tubby-like_C"/>
</dbReference>